<geneLocation type="plasmid" evidence="1">
    <name>pINGR16-02E1</name>
</geneLocation>
<evidence type="ECO:0000313" key="1">
    <source>
        <dbReference type="EMBL" id="ALT05469.1"/>
    </source>
</evidence>
<reference evidence="2" key="1">
    <citation type="journal article" date="2016" name="Genome Biol. Evol.">
        <title>Evolution of chromosomal Clostridium botulinum type E neurotoxin gene clusters: evidence provided by their rare plasmid borne counterparts.</title>
        <authorList>
            <person name="Carter A.T."/>
            <person name="Austin J.W."/>
            <person name="Weedmark K.A."/>
            <person name="Peck M.W."/>
        </authorList>
    </citation>
    <scope>NUCLEOTIDE SEQUENCE</scope>
    <source>
        <strain evidence="1">INGR16-02E1</strain>
        <strain evidence="2">ST0210E1</strain>
        <plasmid evidence="1">pINGR16-02E1</plasmid>
        <plasmid evidence="2">pST0210E1</plasmid>
    </source>
</reference>
<name>A0A126JIF1_CLOBO</name>
<dbReference type="RefSeq" id="WP_172688072.1">
    <property type="nucleotide sequence ID" value="NZ_JACBBU010000011.1"/>
</dbReference>
<protein>
    <submittedName>
        <fullName evidence="2">Uncharacterized protein</fullName>
    </submittedName>
</protein>
<sequence length="174" mass="20990">MNNYRKDNFIYEEILEMEKLYSKTPMKYIKENLFQIRQKRRDLHIKHCKSINAKIGKFRLFENIFSEQAEHSYFNKSHPSNIPFMTLIKICNHLNICFEEIIKRPQERVSTRTSFAPVKWTDELIQEFISDYENTMSLEKMANKYNVSANTILRFYPKFKQGKDCNGKLRIQDN</sequence>
<dbReference type="EMBL" id="KT897276">
    <property type="protein sequence ID" value="ALT05469.1"/>
    <property type="molecule type" value="Genomic_DNA"/>
</dbReference>
<accession>A0A126JIF1</accession>
<evidence type="ECO:0000313" key="2">
    <source>
        <dbReference type="EMBL" id="ALT05567.1"/>
    </source>
</evidence>
<proteinExistence type="predicted"/>
<dbReference type="EMBL" id="KT897277">
    <property type="protein sequence ID" value="ALT05567.1"/>
    <property type="molecule type" value="Genomic_DNA"/>
</dbReference>
<geneLocation type="plasmid" evidence="2">
    <name>pST0210E1</name>
</geneLocation>
<dbReference type="AlphaFoldDB" id="A0A126JIF1"/>
<organism evidence="2">
    <name type="scientific">Clostridium botulinum</name>
    <dbReference type="NCBI Taxonomy" id="1491"/>
    <lineage>
        <taxon>Bacteria</taxon>
        <taxon>Bacillati</taxon>
        <taxon>Bacillota</taxon>
        <taxon>Clostridia</taxon>
        <taxon>Eubacteriales</taxon>
        <taxon>Clostridiaceae</taxon>
        <taxon>Clostridium</taxon>
    </lineage>
</organism>
<keyword evidence="2" id="KW-0614">Plasmid</keyword>